<protein>
    <submittedName>
        <fullName evidence="1">tRNA-specific adenosine deaminase subunit tad3</fullName>
    </submittedName>
</protein>
<dbReference type="EMBL" id="JANBUJ010001238">
    <property type="protein sequence ID" value="KAJ2768188.1"/>
    <property type="molecule type" value="Genomic_DNA"/>
</dbReference>
<sequence length="303" mass="33818">MAEPICCGDYLVERVPVEEERQKLEIEEVYTAQITPQQTARALQFASKMLPRLDGLEHVKRIKRETGDTVLHVILCQCKALDRDQLDGRLRDTEWADLDIAVGRVPTTPPYTREQFDEWRTLWPVAYRPLVKLKAPSFSDDEKAYIQMCLRRVEELQEGAASGRSVAAAIGNPNTRQVVAEARDATAESGNPLRHAVLCCISLVAEREVAREADRAQKRPASPPETGGGGDGGYLCDSMDVFTTREPCVMCSMALVHSRIGRLFFIDPSSGGGGISRYSMHSRKQLNHHFVCFQCTRAGKRAL</sequence>
<evidence type="ECO:0000313" key="2">
    <source>
        <dbReference type="Proteomes" id="UP001140234"/>
    </source>
</evidence>
<keyword evidence="2" id="KW-1185">Reference proteome</keyword>
<organism evidence="1 2">
    <name type="scientific">Coemansia nantahalensis</name>
    <dbReference type="NCBI Taxonomy" id="2789366"/>
    <lineage>
        <taxon>Eukaryota</taxon>
        <taxon>Fungi</taxon>
        <taxon>Fungi incertae sedis</taxon>
        <taxon>Zoopagomycota</taxon>
        <taxon>Kickxellomycotina</taxon>
        <taxon>Kickxellomycetes</taxon>
        <taxon>Kickxellales</taxon>
        <taxon>Kickxellaceae</taxon>
        <taxon>Coemansia</taxon>
    </lineage>
</organism>
<accession>A0ACC1JW01</accession>
<reference evidence="1" key="1">
    <citation type="submission" date="2022-07" db="EMBL/GenBank/DDBJ databases">
        <title>Phylogenomic reconstructions and comparative analyses of Kickxellomycotina fungi.</title>
        <authorList>
            <person name="Reynolds N.K."/>
            <person name="Stajich J.E."/>
            <person name="Barry K."/>
            <person name="Grigoriev I.V."/>
            <person name="Crous P."/>
            <person name="Smith M.E."/>
        </authorList>
    </citation>
    <scope>NUCLEOTIDE SEQUENCE</scope>
    <source>
        <strain evidence="1">CBS 109366</strain>
    </source>
</reference>
<name>A0ACC1JW01_9FUNG</name>
<dbReference type="Proteomes" id="UP001140234">
    <property type="component" value="Unassembled WGS sequence"/>
</dbReference>
<evidence type="ECO:0000313" key="1">
    <source>
        <dbReference type="EMBL" id="KAJ2768188.1"/>
    </source>
</evidence>
<comment type="caution">
    <text evidence="1">The sequence shown here is derived from an EMBL/GenBank/DDBJ whole genome shotgun (WGS) entry which is preliminary data.</text>
</comment>
<proteinExistence type="predicted"/>
<gene>
    <name evidence="1" type="primary">TAD3</name>
    <name evidence="1" type="ORF">IWQ57_003641</name>
</gene>